<dbReference type="AlphaFoldDB" id="A0A840MQ83"/>
<dbReference type="RefSeq" id="WP_184035151.1">
    <property type="nucleotide sequence ID" value="NZ_JACHHY010000003.1"/>
</dbReference>
<name>A0A840MQ83_9PROT</name>
<organism evidence="6 7">
    <name type="scientific">Chitinivorax tropicus</name>
    <dbReference type="NCBI Taxonomy" id="714531"/>
    <lineage>
        <taxon>Bacteria</taxon>
        <taxon>Pseudomonadati</taxon>
        <taxon>Pseudomonadota</taxon>
        <taxon>Betaproteobacteria</taxon>
        <taxon>Chitinivorax</taxon>
    </lineage>
</organism>
<keyword evidence="1" id="KW-0479">Metal-binding</keyword>
<dbReference type="PANTHER" id="PTHR38777">
    <property type="entry name" value="FELS-2 PROPHAGE PROTEIN"/>
    <property type="match status" value="1"/>
</dbReference>
<keyword evidence="3" id="KW-0862">Zinc</keyword>
<gene>
    <name evidence="6" type="ORF">HNQ59_000675</name>
</gene>
<protein>
    <submittedName>
        <fullName evidence="6">Phage/conjugal plasmid C-4 type zinc finger TraR family protein</fullName>
    </submittedName>
</protein>
<evidence type="ECO:0000256" key="4">
    <source>
        <dbReference type="PROSITE-ProRule" id="PRU00510"/>
    </source>
</evidence>
<keyword evidence="7" id="KW-1185">Reference proteome</keyword>
<evidence type="ECO:0000256" key="1">
    <source>
        <dbReference type="ARBA" id="ARBA00022723"/>
    </source>
</evidence>
<dbReference type="PANTHER" id="PTHR38777:SF1">
    <property type="entry name" value="DNAK SUPPRESSOR PROTEIN"/>
    <property type="match status" value="1"/>
</dbReference>
<dbReference type="PROSITE" id="PS51128">
    <property type="entry name" value="ZF_DKSA_2"/>
    <property type="match status" value="1"/>
</dbReference>
<dbReference type="GO" id="GO:0008270">
    <property type="term" value="F:zinc ion binding"/>
    <property type="evidence" value="ECO:0007669"/>
    <property type="project" value="UniProtKB-KW"/>
</dbReference>
<accession>A0A840MQ83</accession>
<dbReference type="SUPFAM" id="SSF57716">
    <property type="entry name" value="Glucocorticoid receptor-like (DNA-binding domain)"/>
    <property type="match status" value="1"/>
</dbReference>
<proteinExistence type="predicted"/>
<comment type="caution">
    <text evidence="6">The sequence shown here is derived from an EMBL/GenBank/DDBJ whole genome shotgun (WGS) entry which is preliminary data.</text>
</comment>
<evidence type="ECO:0000256" key="2">
    <source>
        <dbReference type="ARBA" id="ARBA00022771"/>
    </source>
</evidence>
<sequence>MDLIDHAAMREEAFRDAALARFHHASQGPSAEFCQMDHCGEPIPQARRLAAPGCQYCIDCQQMLEHDNGRRLG</sequence>
<dbReference type="Pfam" id="PF01258">
    <property type="entry name" value="zf-dskA_traR"/>
    <property type="match status" value="1"/>
</dbReference>
<dbReference type="EMBL" id="JACHHY010000003">
    <property type="protein sequence ID" value="MBB5017411.1"/>
    <property type="molecule type" value="Genomic_DNA"/>
</dbReference>
<comment type="caution">
    <text evidence="4">Lacks conserved residue(s) required for the propagation of feature annotation.</text>
</comment>
<evidence type="ECO:0000259" key="5">
    <source>
        <dbReference type="Pfam" id="PF01258"/>
    </source>
</evidence>
<evidence type="ECO:0000256" key="3">
    <source>
        <dbReference type="ARBA" id="ARBA00022833"/>
    </source>
</evidence>
<evidence type="ECO:0000313" key="6">
    <source>
        <dbReference type="EMBL" id="MBB5017411.1"/>
    </source>
</evidence>
<keyword evidence="2" id="KW-0863">Zinc-finger</keyword>
<dbReference type="Gene3D" id="1.20.120.910">
    <property type="entry name" value="DksA, coiled-coil domain"/>
    <property type="match status" value="1"/>
</dbReference>
<dbReference type="Proteomes" id="UP000575898">
    <property type="component" value="Unassembled WGS sequence"/>
</dbReference>
<dbReference type="GO" id="GO:1900378">
    <property type="term" value="P:positive regulation of secondary metabolite biosynthetic process"/>
    <property type="evidence" value="ECO:0007669"/>
    <property type="project" value="TreeGrafter"/>
</dbReference>
<dbReference type="InterPro" id="IPR000962">
    <property type="entry name" value="Znf_DskA_TraR"/>
</dbReference>
<reference evidence="6 7" key="1">
    <citation type="submission" date="2020-08" db="EMBL/GenBank/DDBJ databases">
        <title>Genomic Encyclopedia of Type Strains, Phase IV (KMG-IV): sequencing the most valuable type-strain genomes for metagenomic binning, comparative biology and taxonomic classification.</title>
        <authorList>
            <person name="Goeker M."/>
        </authorList>
    </citation>
    <scope>NUCLEOTIDE SEQUENCE [LARGE SCALE GENOMIC DNA]</scope>
    <source>
        <strain evidence="6 7">DSM 27165</strain>
    </source>
</reference>
<evidence type="ECO:0000313" key="7">
    <source>
        <dbReference type="Proteomes" id="UP000575898"/>
    </source>
</evidence>
<feature type="domain" description="Zinc finger DksA/TraR C4-type" evidence="5">
    <location>
        <begin position="39"/>
        <end position="63"/>
    </location>
</feature>